<dbReference type="AlphaFoldDB" id="A0A0C2RKS3"/>
<dbReference type="Proteomes" id="UP000031972">
    <property type="component" value="Unassembled WGS sequence"/>
</dbReference>
<name>A0A0C2RKS3_9BACL</name>
<dbReference type="PATRIC" id="fig|220754.4.peg.734"/>
<dbReference type="OrthoDB" id="2327485at2"/>
<accession>A0A0C2RKS3</accession>
<dbReference type="GO" id="GO:0006508">
    <property type="term" value="P:proteolysis"/>
    <property type="evidence" value="ECO:0007669"/>
    <property type="project" value="InterPro"/>
</dbReference>
<sequence length="414" mass="48554">MRSKIDIFEDIQSILEKDYAGYLNKRELNHPEHYQVTDEMSDEQFEEIMKSYLYDFKDGHLGFSAKDTSLPHRGFSVRRYEDALYVTEAKQENRLSVGDKITRIDGKSIDEVAVIYQKYLENDEHERQFWNVVMRRVKCVQFERDGEQIELQLGEHEWSDEPEYSYQQIDSHTCYMKFTDFLQEKPILRVIEDNRKAIEQSENLIIDVRVNAGGNDAFYFELLNYIFDRELAFSELFTGNEVMLTNYTERNAEAWIADLEEYLEQDLDGETAEMIRNDISLFRKNTGKGLLEVKEDLGHTIKGRPSPQYVYVLSDYQCGSSGDTFVRNAKKSPKVTVVGRPTMGIMDYFNVTAIDYGDFEFWYGVSKMHDDYLTHGKGEAPDVYIPWTPEHVKKDIDLEVVMKLIKGEVYTQKY</sequence>
<dbReference type="EMBL" id="JXRR01000008">
    <property type="protein sequence ID" value="KIL50835.1"/>
    <property type="molecule type" value="Genomic_DNA"/>
</dbReference>
<dbReference type="Gene3D" id="3.90.226.10">
    <property type="entry name" value="2-enoyl-CoA Hydratase, Chain A, domain 1"/>
    <property type="match status" value="1"/>
</dbReference>
<dbReference type="Pfam" id="PF03572">
    <property type="entry name" value="Peptidase_S41"/>
    <property type="match status" value="1"/>
</dbReference>
<evidence type="ECO:0000259" key="1">
    <source>
        <dbReference type="Pfam" id="PF03572"/>
    </source>
</evidence>
<dbReference type="SUPFAM" id="SSF52096">
    <property type="entry name" value="ClpP/crotonase"/>
    <property type="match status" value="1"/>
</dbReference>
<dbReference type="InterPro" id="IPR005151">
    <property type="entry name" value="Tail-specific_protease"/>
</dbReference>
<proteinExistence type="predicted"/>
<feature type="domain" description="Tail specific protease" evidence="1">
    <location>
        <begin position="173"/>
        <end position="345"/>
    </location>
</feature>
<keyword evidence="3" id="KW-1185">Reference proteome</keyword>
<dbReference type="RefSeq" id="WP_041054971.1">
    <property type="nucleotide sequence ID" value="NZ_JXRR01000008.1"/>
</dbReference>
<evidence type="ECO:0000313" key="3">
    <source>
        <dbReference type="Proteomes" id="UP000031972"/>
    </source>
</evidence>
<comment type="caution">
    <text evidence="2">The sequence shown here is derived from an EMBL/GenBank/DDBJ whole genome shotgun (WGS) entry which is preliminary data.</text>
</comment>
<protein>
    <recommendedName>
        <fullName evidence="1">Tail specific protease domain-containing protein</fullName>
    </recommendedName>
</protein>
<gene>
    <name evidence="2" type="ORF">KR50_07160</name>
</gene>
<reference evidence="2 3" key="1">
    <citation type="submission" date="2015-01" db="EMBL/GenBank/DDBJ databases">
        <title>Jeotgalibacillus campisalis genome sequencing.</title>
        <authorList>
            <person name="Goh K.M."/>
            <person name="Chan K.-G."/>
            <person name="Yaakop A.S."/>
            <person name="Ee R."/>
            <person name="Gan H.M."/>
            <person name="Chan C.S."/>
        </authorList>
    </citation>
    <scope>NUCLEOTIDE SEQUENCE [LARGE SCALE GENOMIC DNA]</scope>
    <source>
        <strain evidence="2 3">SF-57</strain>
    </source>
</reference>
<dbReference type="GO" id="GO:0008236">
    <property type="term" value="F:serine-type peptidase activity"/>
    <property type="evidence" value="ECO:0007669"/>
    <property type="project" value="InterPro"/>
</dbReference>
<evidence type="ECO:0000313" key="2">
    <source>
        <dbReference type="EMBL" id="KIL50835.1"/>
    </source>
</evidence>
<organism evidence="2 3">
    <name type="scientific">Jeotgalibacillus campisalis</name>
    <dbReference type="NCBI Taxonomy" id="220754"/>
    <lineage>
        <taxon>Bacteria</taxon>
        <taxon>Bacillati</taxon>
        <taxon>Bacillota</taxon>
        <taxon>Bacilli</taxon>
        <taxon>Bacillales</taxon>
        <taxon>Caryophanaceae</taxon>
        <taxon>Jeotgalibacillus</taxon>
    </lineage>
</organism>
<dbReference type="InterPro" id="IPR029045">
    <property type="entry name" value="ClpP/crotonase-like_dom_sf"/>
</dbReference>